<evidence type="ECO:0000313" key="1">
    <source>
        <dbReference type="EMBL" id="CAA7042519.1"/>
    </source>
</evidence>
<evidence type="ECO:0000313" key="2">
    <source>
        <dbReference type="Proteomes" id="UP000467841"/>
    </source>
</evidence>
<dbReference type="EMBL" id="CACVBM020001273">
    <property type="protein sequence ID" value="CAA7042519.1"/>
    <property type="molecule type" value="Genomic_DNA"/>
</dbReference>
<keyword evidence="2" id="KW-1185">Reference proteome</keyword>
<dbReference type="PANTHER" id="PTHR33116:SF78">
    <property type="entry name" value="OS12G0587133 PROTEIN"/>
    <property type="match status" value="1"/>
</dbReference>
<dbReference type="OrthoDB" id="1743609at2759"/>
<comment type="caution">
    <text evidence="1">The sequence shown here is derived from an EMBL/GenBank/DDBJ whole genome shotgun (WGS) entry which is preliminary data.</text>
</comment>
<dbReference type="AlphaFoldDB" id="A0A6D2JL93"/>
<dbReference type="Proteomes" id="UP000467841">
    <property type="component" value="Unassembled WGS sequence"/>
</dbReference>
<name>A0A6D2JL93_9BRAS</name>
<evidence type="ECO:0008006" key="3">
    <source>
        <dbReference type="Google" id="ProtNLM"/>
    </source>
</evidence>
<reference evidence="1" key="1">
    <citation type="submission" date="2020-01" db="EMBL/GenBank/DDBJ databases">
        <authorList>
            <person name="Mishra B."/>
        </authorList>
    </citation>
    <scope>NUCLEOTIDE SEQUENCE [LARGE SCALE GENOMIC DNA]</scope>
</reference>
<dbReference type="PANTHER" id="PTHR33116">
    <property type="entry name" value="REVERSE TRANSCRIPTASE ZINC-BINDING DOMAIN-CONTAINING PROTEIN-RELATED-RELATED"/>
    <property type="match status" value="1"/>
</dbReference>
<gene>
    <name evidence="1" type="ORF">MERR_LOCUS29754</name>
</gene>
<accession>A0A6D2JL93</accession>
<organism evidence="1 2">
    <name type="scientific">Microthlaspi erraticum</name>
    <dbReference type="NCBI Taxonomy" id="1685480"/>
    <lineage>
        <taxon>Eukaryota</taxon>
        <taxon>Viridiplantae</taxon>
        <taxon>Streptophyta</taxon>
        <taxon>Embryophyta</taxon>
        <taxon>Tracheophyta</taxon>
        <taxon>Spermatophyta</taxon>
        <taxon>Magnoliopsida</taxon>
        <taxon>eudicotyledons</taxon>
        <taxon>Gunneridae</taxon>
        <taxon>Pentapetalae</taxon>
        <taxon>rosids</taxon>
        <taxon>malvids</taxon>
        <taxon>Brassicales</taxon>
        <taxon>Brassicaceae</taxon>
        <taxon>Coluteocarpeae</taxon>
        <taxon>Microthlaspi</taxon>
    </lineage>
</organism>
<protein>
    <recommendedName>
        <fullName evidence="3">Reverse transcriptase zinc-binding domain-containing protein</fullName>
    </recommendedName>
</protein>
<sequence length="243" mass="27223">MASKLAGWKSRTLSLAGRITLTKSVLCSIPVHSMSSVKLPESTLNRLDRVARDFVWGSTAEKRKQHLLCWDKVCKPKEEGGLGIRKTSLMNIALLAKVGWRVLHDNNSLWSRVLRSKYLIGDIHDTAWLKGKSTWSSTWRSVALGIRDVILPGHKWVLGDGLRVSFWTDKWLMGNLLKDEVVADVPEAILSLKASEMWIPGVGWDIHKLAPYVSDATRLELAAVVVDKVSGRQDRMSWGDAGW</sequence>
<proteinExistence type="predicted"/>